<reference evidence="2" key="1">
    <citation type="submission" date="2019-08" db="EMBL/GenBank/DDBJ databases">
        <authorList>
            <person name="Kucharzyk K."/>
            <person name="Murdoch R.W."/>
            <person name="Higgins S."/>
            <person name="Loffler F."/>
        </authorList>
    </citation>
    <scope>NUCLEOTIDE SEQUENCE</scope>
</reference>
<organism evidence="2">
    <name type="scientific">bioreactor metagenome</name>
    <dbReference type="NCBI Taxonomy" id="1076179"/>
    <lineage>
        <taxon>unclassified sequences</taxon>
        <taxon>metagenomes</taxon>
        <taxon>ecological metagenomes</taxon>
    </lineage>
</organism>
<sequence length="137" mass="15561">MHKEEKNNYLQAIMFIVSCDGVISGEEITALKNIAGHMGITMDKVNMLTEEVAEGKALKNILSRIKNRQTKLQLIYDLVSICHADGEYSEIERKSMERVTKLLKVEAEKLVEIEGIVNEHIEFNKKTKQVLEVSNEA</sequence>
<dbReference type="InterPro" id="IPR029024">
    <property type="entry name" value="TerB-like"/>
</dbReference>
<evidence type="ECO:0000259" key="1">
    <source>
        <dbReference type="Pfam" id="PF05099"/>
    </source>
</evidence>
<dbReference type="PROSITE" id="PS51257">
    <property type="entry name" value="PROKAR_LIPOPROTEIN"/>
    <property type="match status" value="1"/>
</dbReference>
<name>A0A645AM13_9ZZZZ</name>
<dbReference type="Pfam" id="PF05099">
    <property type="entry name" value="TerB"/>
    <property type="match status" value="1"/>
</dbReference>
<evidence type="ECO:0000313" key="2">
    <source>
        <dbReference type="EMBL" id="MPM54292.1"/>
    </source>
</evidence>
<dbReference type="Gene3D" id="1.10.3680.10">
    <property type="entry name" value="TerB-like"/>
    <property type="match status" value="1"/>
</dbReference>
<proteinExistence type="predicted"/>
<gene>
    <name evidence="2" type="ORF">SDC9_101070</name>
</gene>
<protein>
    <recommendedName>
        <fullName evidence="1">Co-chaperone DjlA N-terminal domain-containing protein</fullName>
    </recommendedName>
</protein>
<dbReference type="EMBL" id="VSSQ01014734">
    <property type="protein sequence ID" value="MPM54292.1"/>
    <property type="molecule type" value="Genomic_DNA"/>
</dbReference>
<feature type="domain" description="Co-chaperone DjlA N-terminal" evidence="1">
    <location>
        <begin position="16"/>
        <end position="111"/>
    </location>
</feature>
<dbReference type="InterPro" id="IPR007791">
    <property type="entry name" value="DjlA_N"/>
</dbReference>
<comment type="caution">
    <text evidence="2">The sequence shown here is derived from an EMBL/GenBank/DDBJ whole genome shotgun (WGS) entry which is preliminary data.</text>
</comment>
<dbReference type="SUPFAM" id="SSF158682">
    <property type="entry name" value="TerB-like"/>
    <property type="match status" value="1"/>
</dbReference>
<accession>A0A645AM13</accession>
<dbReference type="AlphaFoldDB" id="A0A645AM13"/>